<evidence type="ECO:0000313" key="3">
    <source>
        <dbReference type="Proteomes" id="UP000076577"/>
    </source>
</evidence>
<protein>
    <submittedName>
        <fullName evidence="2">Tetratricopeptide repeat protein</fullName>
    </submittedName>
</protein>
<comment type="caution">
    <text evidence="2">The sequence shown here is derived from an EMBL/GenBank/DDBJ whole genome shotgun (WGS) entry which is preliminary data.</text>
</comment>
<evidence type="ECO:0000256" key="1">
    <source>
        <dbReference type="SAM" id="MobiDB-lite"/>
    </source>
</evidence>
<feature type="region of interest" description="Disordered" evidence="1">
    <location>
        <begin position="70"/>
        <end position="126"/>
    </location>
</feature>
<sequence length="289" mass="31879">MRFFLFARPICSLCGAFESLQTTLVGFSGLAPSSRHSSVYKLWRRSGTCAVVLLALVMLSLGTGEGKAMASGAKGDRAGHSGLRTVRGLPDRHPKLNTGPDAALSGPAGGPAQIGRPTPQHHGPARQYTRQQLLDALFMELRDADTLNKAQGISRRIHSLFMQSGSHTLDLLMMRSAEAVESKQYGLALDLLDAVVRLDPEYVEGWNRRATVHFLKEDLGRSLADIEQVLRIEPRHYPALSGFAMILRRTGKNKKALEVFQHVLGIYPLLENAQDAVKSLRMELWGQYH</sequence>
<dbReference type="Gene3D" id="1.25.40.10">
    <property type="entry name" value="Tetratricopeptide repeat domain"/>
    <property type="match status" value="1"/>
</dbReference>
<keyword evidence="3" id="KW-1185">Reference proteome</keyword>
<accession>A0A166A9Z2</accession>
<evidence type="ECO:0000313" key="2">
    <source>
        <dbReference type="EMBL" id="KZL20770.1"/>
    </source>
</evidence>
<gene>
    <name evidence="2" type="ORF">PsAD2_01259</name>
</gene>
<dbReference type="SMART" id="SM00028">
    <property type="entry name" value="TPR"/>
    <property type="match status" value="3"/>
</dbReference>
<dbReference type="SUPFAM" id="SSF48452">
    <property type="entry name" value="TPR-like"/>
    <property type="match status" value="1"/>
</dbReference>
<organism evidence="2 3">
    <name type="scientific">Pseudovibrio axinellae</name>
    <dbReference type="NCBI Taxonomy" id="989403"/>
    <lineage>
        <taxon>Bacteria</taxon>
        <taxon>Pseudomonadati</taxon>
        <taxon>Pseudomonadota</taxon>
        <taxon>Alphaproteobacteria</taxon>
        <taxon>Hyphomicrobiales</taxon>
        <taxon>Stappiaceae</taxon>
        <taxon>Pseudovibrio</taxon>
    </lineage>
</organism>
<dbReference type="STRING" id="989403.SAMN05421798_107117"/>
<dbReference type="PATRIC" id="fig|989403.3.peg.1345"/>
<dbReference type="Proteomes" id="UP000076577">
    <property type="component" value="Unassembled WGS sequence"/>
</dbReference>
<dbReference type="EMBL" id="LMCB01000006">
    <property type="protein sequence ID" value="KZL20770.1"/>
    <property type="molecule type" value="Genomic_DNA"/>
</dbReference>
<dbReference type="InterPro" id="IPR019734">
    <property type="entry name" value="TPR_rpt"/>
</dbReference>
<dbReference type="InterPro" id="IPR011990">
    <property type="entry name" value="TPR-like_helical_dom_sf"/>
</dbReference>
<reference evidence="2 3" key="1">
    <citation type="journal article" date="2016" name="Front. Microbiol.">
        <title>Comparative Genomic Analysis Reveals a Diverse Repertoire of Genes Involved in Prokaryote-Eukaryote Interactions within the Pseudovibrio Genus.</title>
        <authorList>
            <person name="Romano S."/>
            <person name="Fernandez-Guerra A."/>
            <person name="Reen F.J."/>
            <person name="Glockner F.O."/>
            <person name="Crowley S.P."/>
            <person name="O'Sullivan O."/>
            <person name="Cotter P.D."/>
            <person name="Adams C."/>
            <person name="Dobson A.D."/>
            <person name="O'Gara F."/>
        </authorList>
    </citation>
    <scope>NUCLEOTIDE SEQUENCE [LARGE SCALE GENOMIC DNA]</scope>
    <source>
        <strain evidence="2 3">Ad2</strain>
    </source>
</reference>
<proteinExistence type="predicted"/>
<dbReference type="AlphaFoldDB" id="A0A166A9Z2"/>
<name>A0A166A9Z2_9HYPH</name>